<dbReference type="PROSITE" id="PS00022">
    <property type="entry name" value="EGF_1"/>
    <property type="match status" value="2"/>
</dbReference>
<reference evidence="5" key="1">
    <citation type="submission" date="2015-02" db="EMBL/GenBank/DDBJ databases">
        <title>Genome sequencing for Strongylocentrotus purpuratus.</title>
        <authorList>
            <person name="Murali S."/>
            <person name="Liu Y."/>
            <person name="Vee V."/>
            <person name="English A."/>
            <person name="Wang M."/>
            <person name="Skinner E."/>
            <person name="Han Y."/>
            <person name="Muzny D.M."/>
            <person name="Worley K.C."/>
            <person name="Gibbs R.A."/>
        </authorList>
    </citation>
    <scope>NUCLEOTIDE SEQUENCE</scope>
</reference>
<keyword evidence="1" id="KW-0245">EGF-like domain</keyword>
<dbReference type="InParanoid" id="A0A7M7NZM1"/>
<organism evidence="4 5">
    <name type="scientific">Strongylocentrotus purpuratus</name>
    <name type="common">Purple sea urchin</name>
    <dbReference type="NCBI Taxonomy" id="7668"/>
    <lineage>
        <taxon>Eukaryota</taxon>
        <taxon>Metazoa</taxon>
        <taxon>Echinodermata</taxon>
        <taxon>Eleutherozoa</taxon>
        <taxon>Echinozoa</taxon>
        <taxon>Echinoidea</taxon>
        <taxon>Euechinoidea</taxon>
        <taxon>Echinacea</taxon>
        <taxon>Camarodonta</taxon>
        <taxon>Echinidea</taxon>
        <taxon>Strongylocentrotidae</taxon>
        <taxon>Strongylocentrotus</taxon>
    </lineage>
</organism>
<dbReference type="KEGG" id="spu:105441660"/>
<dbReference type="EnsemblMetazoa" id="XM_030988242">
    <property type="protein sequence ID" value="XP_030844102"/>
    <property type="gene ID" value="LOC105441660"/>
</dbReference>
<feature type="domain" description="EGF-like" evidence="2">
    <location>
        <begin position="160"/>
        <end position="196"/>
    </location>
</feature>
<dbReference type="SUPFAM" id="SSF49265">
    <property type="entry name" value="Fibronectin type III"/>
    <property type="match status" value="2"/>
</dbReference>
<reference evidence="4" key="2">
    <citation type="submission" date="2021-01" db="UniProtKB">
        <authorList>
            <consortium name="EnsemblMetazoa"/>
        </authorList>
    </citation>
    <scope>IDENTIFICATION</scope>
</reference>
<dbReference type="PANTHER" id="PTHR26391:SF18">
    <property type="entry name" value="PROTEIN KINASE RECEPTOR TIE-1, PUTATIVE-RELATED"/>
    <property type="match status" value="1"/>
</dbReference>
<dbReference type="FunFam" id="2.60.40.10:FF:002017">
    <property type="entry name" value="Uncharacterized protein"/>
    <property type="match status" value="1"/>
</dbReference>
<dbReference type="PANTHER" id="PTHR26391">
    <property type="entry name" value="INACTIVE TYROSINE-PROTEIN KINASE 7"/>
    <property type="match status" value="1"/>
</dbReference>
<feature type="disulfide bond" evidence="1">
    <location>
        <begin position="186"/>
        <end position="195"/>
    </location>
</feature>
<dbReference type="SMART" id="SM00060">
    <property type="entry name" value="FN3"/>
    <property type="match status" value="2"/>
</dbReference>
<name>A0A7M7NZM1_STRPU</name>
<dbReference type="OrthoDB" id="192253at2759"/>
<dbReference type="CDD" id="cd00054">
    <property type="entry name" value="EGF_CA"/>
    <property type="match status" value="1"/>
</dbReference>
<dbReference type="PROSITE" id="PS50026">
    <property type="entry name" value="EGF_3"/>
    <property type="match status" value="1"/>
</dbReference>
<dbReference type="GeneID" id="105441660"/>
<evidence type="ECO:0000313" key="4">
    <source>
        <dbReference type="EnsemblMetazoa" id="XP_030844102"/>
    </source>
</evidence>
<dbReference type="Gene3D" id="2.170.300.10">
    <property type="entry name" value="Tie2 ligand-binding domain superfamily"/>
    <property type="match status" value="1"/>
</dbReference>
<accession>A0A7M7NZM1</accession>
<dbReference type="RefSeq" id="XP_030844102.1">
    <property type="nucleotide sequence ID" value="XM_030988242.1"/>
</dbReference>
<evidence type="ECO:0000259" key="2">
    <source>
        <dbReference type="PROSITE" id="PS50026"/>
    </source>
</evidence>
<evidence type="ECO:0000259" key="3">
    <source>
        <dbReference type="PROSITE" id="PS50853"/>
    </source>
</evidence>
<dbReference type="Pfam" id="PF00041">
    <property type="entry name" value="fn3"/>
    <property type="match status" value="2"/>
</dbReference>
<feature type="domain" description="Fibronectin type-III" evidence="3">
    <location>
        <begin position="438"/>
        <end position="544"/>
    </location>
</feature>
<dbReference type="Gene3D" id="2.60.40.10">
    <property type="entry name" value="Immunoglobulins"/>
    <property type="match status" value="3"/>
</dbReference>
<keyword evidence="1" id="KW-1015">Disulfide bond</keyword>
<dbReference type="AlphaFoldDB" id="A0A7M7NZM1"/>
<comment type="caution">
    <text evidence="1">Lacks conserved residue(s) required for the propagation of feature annotation.</text>
</comment>
<dbReference type="PROSITE" id="PS01186">
    <property type="entry name" value="EGF_2"/>
    <property type="match status" value="1"/>
</dbReference>
<dbReference type="InterPro" id="IPR003961">
    <property type="entry name" value="FN3_dom"/>
</dbReference>
<feature type="domain" description="Fibronectin type-III" evidence="3">
    <location>
        <begin position="642"/>
        <end position="742"/>
    </location>
</feature>
<dbReference type="Proteomes" id="UP000007110">
    <property type="component" value="Unassembled WGS sequence"/>
</dbReference>
<sequence length="744" mass="81067">MVVTSNEYIVDLTLVTNHPLLDPPNTRDQYIGAYLGQKDASIRDIIMFDRIIRTIDTTRLPTYIVTVNEGQCIRKLIFEQSNQTKALGAFFVAFEYEGTTRTSSTVVLMHNATFLPEQTTLTVHVGETVTIAVVTNRTEDDFRWRFNGDVVPDRCPAYRWGSECEHTCTECLNGGKCDADSGECVCHPGFNGTTCEHVLGSNRFGQDGSFSCDSSGDDHSPGCRGKLFCLPDPFGCTCAAGFMGINCTTECNPGTYGANCLQECHCSPSNICTKDTGECIDGTECQEGWTGVNCQAIPGTTSASSGITSSTIPIVEATTQAFTSATTPAPTTVPPQLIPSSAIESFFYTKVNNGGSATLVCIVTGSPPPTSENISVTHAAGGDEGIVLLESTVHESTRTSWYRVRVSLDDVPRNFTCLLRRLDGESVSKDLAVSVYEPPSFVESNILVQEMTSHSVTIRWTHWNETNDRGDGPVIGYRVYHSTHGQGDIARASSDRIRDTTFTITNLTRDTVYDFRVTASREGPSGEGMFSSVARARTKCTAPSQAPVLSVRNRGQTFITLDWEVIPEESWGCSALSGLEINVSTYGQNGFPRTLSFDTMAGTANIGEFADCTTYSINAAFRNKDELGISSEILSVSTYLIRPARVGALQMSPSTTQIEVSWETSSSLCSPDYYIIRYSLYQKLACQSPETTPTEFEVNTNITQYNILVGLEPYSQYKIIVTAVNGAGQSEPMMGYSETRPGRE</sequence>
<dbReference type="CDD" id="cd00063">
    <property type="entry name" value="FN3"/>
    <property type="match status" value="2"/>
</dbReference>
<protein>
    <submittedName>
        <fullName evidence="4">Uncharacterized protein</fullName>
    </submittedName>
</protein>
<dbReference type="InterPro" id="IPR013783">
    <property type="entry name" value="Ig-like_fold"/>
</dbReference>
<dbReference type="SMART" id="SM00181">
    <property type="entry name" value="EGF"/>
    <property type="match status" value="3"/>
</dbReference>
<proteinExistence type="predicted"/>
<dbReference type="FunFam" id="2.170.300.10:FF:000045">
    <property type="entry name" value="Uncharacterized protein"/>
    <property type="match status" value="1"/>
</dbReference>
<dbReference type="InterPro" id="IPR000742">
    <property type="entry name" value="EGF"/>
</dbReference>
<evidence type="ECO:0000313" key="5">
    <source>
        <dbReference type="Proteomes" id="UP000007110"/>
    </source>
</evidence>
<dbReference type="PROSITE" id="PS50853">
    <property type="entry name" value="FN3"/>
    <property type="match status" value="2"/>
</dbReference>
<evidence type="ECO:0000256" key="1">
    <source>
        <dbReference type="PROSITE-ProRule" id="PRU00076"/>
    </source>
</evidence>
<dbReference type="InterPro" id="IPR036116">
    <property type="entry name" value="FN3_sf"/>
</dbReference>
<keyword evidence="5" id="KW-1185">Reference proteome</keyword>